<dbReference type="EMBL" id="JAZHXI010000002">
    <property type="protein sequence ID" value="KAL2074370.1"/>
    <property type="molecule type" value="Genomic_DNA"/>
</dbReference>
<organism evidence="2 3">
    <name type="scientific">Oculimacula yallundae</name>
    <dbReference type="NCBI Taxonomy" id="86028"/>
    <lineage>
        <taxon>Eukaryota</taxon>
        <taxon>Fungi</taxon>
        <taxon>Dikarya</taxon>
        <taxon>Ascomycota</taxon>
        <taxon>Pezizomycotina</taxon>
        <taxon>Leotiomycetes</taxon>
        <taxon>Helotiales</taxon>
        <taxon>Ploettnerulaceae</taxon>
        <taxon>Oculimacula</taxon>
    </lineage>
</organism>
<proteinExistence type="predicted"/>
<keyword evidence="3" id="KW-1185">Reference proteome</keyword>
<accession>A0ABR4CWV6</accession>
<evidence type="ECO:0000256" key="1">
    <source>
        <dbReference type="SAM" id="MobiDB-lite"/>
    </source>
</evidence>
<reference evidence="2 3" key="1">
    <citation type="journal article" date="2024" name="Commun. Biol.">
        <title>Comparative genomic analysis of thermophilic fungi reveals convergent evolutionary adaptations and gene losses.</title>
        <authorList>
            <person name="Steindorff A.S."/>
            <person name="Aguilar-Pontes M.V."/>
            <person name="Robinson A.J."/>
            <person name="Andreopoulos B."/>
            <person name="LaButti K."/>
            <person name="Kuo A."/>
            <person name="Mondo S."/>
            <person name="Riley R."/>
            <person name="Otillar R."/>
            <person name="Haridas S."/>
            <person name="Lipzen A."/>
            <person name="Grimwood J."/>
            <person name="Schmutz J."/>
            <person name="Clum A."/>
            <person name="Reid I.D."/>
            <person name="Moisan M.C."/>
            <person name="Butler G."/>
            <person name="Nguyen T.T.M."/>
            <person name="Dewar K."/>
            <person name="Conant G."/>
            <person name="Drula E."/>
            <person name="Henrissat B."/>
            <person name="Hansel C."/>
            <person name="Singer S."/>
            <person name="Hutchinson M.I."/>
            <person name="de Vries R.P."/>
            <person name="Natvig D.O."/>
            <person name="Powell A.J."/>
            <person name="Tsang A."/>
            <person name="Grigoriev I.V."/>
        </authorList>
    </citation>
    <scope>NUCLEOTIDE SEQUENCE [LARGE SCALE GENOMIC DNA]</scope>
    <source>
        <strain evidence="2 3">CBS 494.80</strain>
    </source>
</reference>
<dbReference type="PANTHER" id="PTHR39697">
    <property type="entry name" value="RICIN B LECTIN DOMAIN-CONTAINING PROTEIN-RELATED"/>
    <property type="match status" value="1"/>
</dbReference>
<comment type="caution">
    <text evidence="2">The sequence shown here is derived from an EMBL/GenBank/DDBJ whole genome shotgun (WGS) entry which is preliminary data.</text>
</comment>
<evidence type="ECO:0000313" key="3">
    <source>
        <dbReference type="Proteomes" id="UP001595075"/>
    </source>
</evidence>
<protein>
    <submittedName>
        <fullName evidence="2">Uncharacterized protein</fullName>
    </submittedName>
</protein>
<dbReference type="PANTHER" id="PTHR39697:SF1">
    <property type="entry name" value="RICIN B LECTIN DOMAIN-CONTAINING PROTEIN"/>
    <property type="match status" value="1"/>
</dbReference>
<sequence length="177" mass="19643">MALFQLDPSPTADHDDDSTINGAATPPETVVDFLEDLDPLKGPKGSVPWPGNSYIIRSAVSGQVLTLIDGHVVLSSPGGRESKWACVQTKGWLGFKNIAFGRYLGHDGKGYLCCSVPHHKDWENFCIRQTPDLAYILLMTHYKMLWHVGTKTEKGVEKLAKIGENMDEAMLWEFVKV</sequence>
<name>A0ABR4CWV6_9HELO</name>
<dbReference type="Proteomes" id="UP001595075">
    <property type="component" value="Unassembled WGS sequence"/>
</dbReference>
<gene>
    <name evidence="2" type="ORF">VTL71DRAFT_8148</name>
</gene>
<dbReference type="InterPro" id="IPR008999">
    <property type="entry name" value="Actin-crosslinking"/>
</dbReference>
<dbReference type="SUPFAM" id="SSF50405">
    <property type="entry name" value="Actin-crosslinking proteins"/>
    <property type="match status" value="1"/>
</dbReference>
<evidence type="ECO:0000313" key="2">
    <source>
        <dbReference type="EMBL" id="KAL2074370.1"/>
    </source>
</evidence>
<feature type="region of interest" description="Disordered" evidence="1">
    <location>
        <begin position="1"/>
        <end position="25"/>
    </location>
</feature>